<dbReference type="AlphaFoldDB" id="A0A1W6MP47"/>
<accession>A0A1W6MP47</accession>
<protein>
    <recommendedName>
        <fullName evidence="3">Peptidoglycan-binding protein LysM</fullName>
    </recommendedName>
</protein>
<keyword evidence="2" id="KW-1185">Reference proteome</keyword>
<reference evidence="1 2" key="1">
    <citation type="submission" date="2016-11" db="EMBL/GenBank/DDBJ databases">
        <title>Trade-off between light-utilization and light-protection in marine flavobacteria.</title>
        <authorList>
            <person name="Kumagai Y."/>
        </authorList>
    </citation>
    <scope>NUCLEOTIDE SEQUENCE [LARGE SCALE GENOMIC DNA]</scope>
    <source>
        <strain evidence="1 2">JCM 13191</strain>
    </source>
</reference>
<evidence type="ECO:0000313" key="1">
    <source>
        <dbReference type="EMBL" id="ARN79378.1"/>
    </source>
</evidence>
<gene>
    <name evidence="1" type="ORF">BST97_04780</name>
</gene>
<evidence type="ECO:0008006" key="3">
    <source>
        <dbReference type="Google" id="ProtNLM"/>
    </source>
</evidence>
<evidence type="ECO:0000313" key="2">
    <source>
        <dbReference type="Proteomes" id="UP000193431"/>
    </source>
</evidence>
<dbReference type="STRING" id="331648.BST97_04780"/>
<dbReference type="EMBL" id="CP019344">
    <property type="protein sequence ID" value="ARN79378.1"/>
    <property type="molecule type" value="Genomic_DNA"/>
</dbReference>
<proteinExistence type="predicted"/>
<dbReference type="InterPro" id="IPR023346">
    <property type="entry name" value="Lysozyme-like_dom_sf"/>
</dbReference>
<dbReference type="SUPFAM" id="SSF53955">
    <property type="entry name" value="Lysozyme-like"/>
    <property type="match status" value="1"/>
</dbReference>
<dbReference type="Proteomes" id="UP000193431">
    <property type="component" value="Chromosome"/>
</dbReference>
<organism evidence="1 2">
    <name type="scientific">Nonlabens spongiae</name>
    <dbReference type="NCBI Taxonomy" id="331648"/>
    <lineage>
        <taxon>Bacteria</taxon>
        <taxon>Pseudomonadati</taxon>
        <taxon>Bacteroidota</taxon>
        <taxon>Flavobacteriia</taxon>
        <taxon>Flavobacteriales</taxon>
        <taxon>Flavobacteriaceae</taxon>
        <taxon>Nonlabens</taxon>
    </lineage>
</organism>
<sequence>MDSSENFGKSKVFADDFEPDFSGPLFNVDDAGDDYDPSSFQFYNHSAPLIPSKGYIAFKEALARKESLGRYQQVNSLGYLGKYQFGSVTLRHFGVYNTSLFLNTPSVQERVFNQYLNYNHDYLKSYIEKYDGKVVGGIKVTESGILAAAHLSGPGGVKRFFNSNGRLSSRDAYGSSVKYYMKKFADYNVSSAIR</sequence>
<name>A0A1W6MP47_9FLAO</name>